<gene>
    <name evidence="1" type="ORF">C1880_00675</name>
</gene>
<sequence>MKGPAAMWNHDVSDTKEVERMAALYDEDGTRAVEPGAEVETGRNLVRRCGNELGIATWEVYDFDPDTWTCEAFSNREAAETWFDGHMYLESCAELDHQLTQSVKRMAALAGNMSGGRWTVGVQEYRDGRKSLSFQLSDDAGFFLITSPIGKASELAMGKVRDRVRDVLADLDPYREALEACRRAEDSSIALDKLAFYEKLKDVDMPVLLGALAVATEQNQRALGKLLADTRFEDMFGLPAVINPMEAAVAEAQGKLIEWKNSDRDYSRYYCDDASAYLTEYSDIGRDIMAPLLRLIDELIDDGTLDEAGVHENPVAAIGSMLAEAALEHARADLEYFDQDFRERAVDGINECAVARTIAEAVPAAKPAEEEPAQSRGPKH</sequence>
<dbReference type="Proteomes" id="UP000253792">
    <property type="component" value="Unassembled WGS sequence"/>
</dbReference>
<protein>
    <submittedName>
        <fullName evidence="1">Uncharacterized protein</fullName>
    </submittedName>
</protein>
<evidence type="ECO:0000313" key="1">
    <source>
        <dbReference type="EMBL" id="RDB57376.1"/>
    </source>
</evidence>
<comment type="caution">
    <text evidence="1">The sequence shown here is derived from an EMBL/GenBank/DDBJ whole genome shotgun (WGS) entry which is preliminary data.</text>
</comment>
<proteinExistence type="predicted"/>
<dbReference type="AlphaFoldDB" id="A0A369LGN1"/>
<accession>A0A369LGN1</accession>
<reference evidence="1 2" key="1">
    <citation type="journal article" date="2018" name="Elife">
        <title>Discovery and characterization of a prevalent human gut bacterial enzyme sufficient for the inactivation of a family of plant toxins.</title>
        <authorList>
            <person name="Koppel N."/>
            <person name="Bisanz J.E."/>
            <person name="Pandelia M.E."/>
            <person name="Turnbaugh P.J."/>
            <person name="Balskus E.P."/>
        </authorList>
    </citation>
    <scope>NUCLEOTIDE SEQUENCE [LARGE SCALE GENOMIC DNA]</scope>
    <source>
        <strain evidence="2">anaerobia AP69FAA</strain>
    </source>
</reference>
<evidence type="ECO:0000313" key="2">
    <source>
        <dbReference type="Proteomes" id="UP000253792"/>
    </source>
</evidence>
<keyword evidence="2" id="KW-1185">Reference proteome</keyword>
<name>A0A369LGN1_9ACTN</name>
<organism evidence="1 2">
    <name type="scientific">Senegalimassilia anaerobia</name>
    <dbReference type="NCBI Taxonomy" id="1473216"/>
    <lineage>
        <taxon>Bacteria</taxon>
        <taxon>Bacillati</taxon>
        <taxon>Actinomycetota</taxon>
        <taxon>Coriobacteriia</taxon>
        <taxon>Coriobacteriales</taxon>
        <taxon>Coriobacteriaceae</taxon>
        <taxon>Senegalimassilia</taxon>
    </lineage>
</organism>
<dbReference type="OrthoDB" id="4966777at2"/>
<dbReference type="EMBL" id="PPTP01000001">
    <property type="protein sequence ID" value="RDB57376.1"/>
    <property type="molecule type" value="Genomic_DNA"/>
</dbReference>